<dbReference type="OrthoDB" id="1440774at2"/>
<feature type="chain" id="PRO_5009914215" evidence="2">
    <location>
        <begin position="23"/>
        <end position="274"/>
    </location>
</feature>
<feature type="region of interest" description="Disordered" evidence="1">
    <location>
        <begin position="253"/>
        <end position="274"/>
    </location>
</feature>
<dbReference type="Proteomes" id="UP000184047">
    <property type="component" value="Unassembled WGS sequence"/>
</dbReference>
<keyword evidence="2" id="KW-0732">Signal</keyword>
<dbReference type="STRING" id="421058.SAMN05421866_3297"/>
<evidence type="ECO:0000256" key="1">
    <source>
        <dbReference type="SAM" id="MobiDB-lite"/>
    </source>
</evidence>
<sequence>MNFRKKQTLAFIFVFFFSISFSQTTSSDSLRGEFTYLLQYRPNTLSRENVSKELFSLQISDKRAFFTSENKLKFDSIFAEQFNSKRNGFNIDMRGLPPSKFKFLIIQTNDNSQFYEAVGMTLLSYNNPVIRDWKLIDETKVINSINCKKAVVSYKGREWTAWYSTEIPFPYGPYKFSGLPGLIVKITDKTGDYDFELVKSVSSSKLKGKVVRINEARYHNAKLVTKEELIQATKNFRENAKYELERMGTVFSDDQNKQKISETEKKGYNPIELE</sequence>
<feature type="compositionally biased region" description="Basic and acidic residues" evidence="1">
    <location>
        <begin position="254"/>
        <end position="267"/>
    </location>
</feature>
<dbReference type="NCBIfam" id="TIGR01200">
    <property type="entry name" value="GLPGLI"/>
    <property type="match status" value="1"/>
</dbReference>
<organism evidence="3 4">
    <name type="scientific">Chryseobacterium oranimense</name>
    <dbReference type="NCBI Taxonomy" id="421058"/>
    <lineage>
        <taxon>Bacteria</taxon>
        <taxon>Pseudomonadati</taxon>
        <taxon>Bacteroidota</taxon>
        <taxon>Flavobacteriia</taxon>
        <taxon>Flavobacteriales</taxon>
        <taxon>Weeksellaceae</taxon>
        <taxon>Chryseobacterium group</taxon>
        <taxon>Chryseobacterium</taxon>
    </lineage>
</organism>
<name>A0A1M5UMX6_9FLAO</name>
<dbReference type="Pfam" id="PF09697">
    <property type="entry name" value="Porph_ging"/>
    <property type="match status" value="1"/>
</dbReference>
<keyword evidence="4" id="KW-1185">Reference proteome</keyword>
<feature type="signal peptide" evidence="2">
    <location>
        <begin position="1"/>
        <end position="22"/>
    </location>
</feature>
<dbReference type="InterPro" id="IPR005901">
    <property type="entry name" value="GLPGLI"/>
</dbReference>
<dbReference type="RefSeq" id="WP_073064908.1">
    <property type="nucleotide sequence ID" value="NZ_FQWT01000005.1"/>
</dbReference>
<evidence type="ECO:0000313" key="3">
    <source>
        <dbReference type="EMBL" id="SHH64218.1"/>
    </source>
</evidence>
<reference evidence="4" key="1">
    <citation type="submission" date="2016-11" db="EMBL/GenBank/DDBJ databases">
        <authorList>
            <person name="Varghese N."/>
            <person name="Submissions S."/>
        </authorList>
    </citation>
    <scope>NUCLEOTIDE SEQUENCE [LARGE SCALE GENOMIC DNA]</scope>
    <source>
        <strain evidence="4">DSM 19055</strain>
    </source>
</reference>
<protein>
    <submittedName>
        <fullName evidence="3">GLPGLI family protein</fullName>
    </submittedName>
</protein>
<dbReference type="EMBL" id="FQWT01000005">
    <property type="protein sequence ID" value="SHH64218.1"/>
    <property type="molecule type" value="Genomic_DNA"/>
</dbReference>
<evidence type="ECO:0000313" key="4">
    <source>
        <dbReference type="Proteomes" id="UP000184047"/>
    </source>
</evidence>
<evidence type="ECO:0000256" key="2">
    <source>
        <dbReference type="SAM" id="SignalP"/>
    </source>
</evidence>
<proteinExistence type="predicted"/>
<accession>A0A1M5UMX6</accession>
<dbReference type="eggNOG" id="ENOG5033S7M">
    <property type="taxonomic scope" value="Bacteria"/>
</dbReference>
<dbReference type="AlphaFoldDB" id="A0A1M5UMX6"/>
<gene>
    <name evidence="3" type="ORF">SAMN05421866_3297</name>
</gene>